<dbReference type="EMBL" id="CATQJL010000326">
    <property type="protein sequence ID" value="CAJ0609746.1"/>
    <property type="molecule type" value="Genomic_DNA"/>
</dbReference>
<keyword evidence="2" id="KW-1185">Reference proteome</keyword>
<evidence type="ECO:0000313" key="2">
    <source>
        <dbReference type="Proteomes" id="UP001176961"/>
    </source>
</evidence>
<organism evidence="1 2">
    <name type="scientific">Cylicocyclus nassatus</name>
    <name type="common">Nematode worm</name>
    <dbReference type="NCBI Taxonomy" id="53992"/>
    <lineage>
        <taxon>Eukaryota</taxon>
        <taxon>Metazoa</taxon>
        <taxon>Ecdysozoa</taxon>
        <taxon>Nematoda</taxon>
        <taxon>Chromadorea</taxon>
        <taxon>Rhabditida</taxon>
        <taxon>Rhabditina</taxon>
        <taxon>Rhabditomorpha</taxon>
        <taxon>Strongyloidea</taxon>
        <taxon>Strongylidae</taxon>
        <taxon>Cylicocyclus</taxon>
    </lineage>
</organism>
<name>A0AA36HG29_CYLNA</name>
<evidence type="ECO:0000313" key="1">
    <source>
        <dbReference type="EMBL" id="CAJ0609746.1"/>
    </source>
</evidence>
<accession>A0AA36HG29</accession>
<dbReference type="AlphaFoldDB" id="A0AA36HG29"/>
<dbReference type="Proteomes" id="UP001176961">
    <property type="component" value="Unassembled WGS sequence"/>
</dbReference>
<proteinExistence type="predicted"/>
<protein>
    <submittedName>
        <fullName evidence="1">Uncharacterized protein</fullName>
    </submittedName>
</protein>
<reference evidence="1" key="1">
    <citation type="submission" date="2023-07" db="EMBL/GenBank/DDBJ databases">
        <authorList>
            <consortium name="CYATHOMIX"/>
        </authorList>
    </citation>
    <scope>NUCLEOTIDE SEQUENCE</scope>
    <source>
        <strain evidence="1">N/A</strain>
    </source>
</reference>
<sequence>MDMGDFSVVVVQNRQSLVRCSKNDVDNEMLNTPPSELNGSVLSPTPTEFMAKNPAKKCSLVDSYKALGNFSRFQSPRDLAVCQISSPNTRRPQMLDVHPTFVS</sequence>
<gene>
    <name evidence="1" type="ORF">CYNAS_LOCUS21729</name>
</gene>
<comment type="caution">
    <text evidence="1">The sequence shown here is derived from an EMBL/GenBank/DDBJ whole genome shotgun (WGS) entry which is preliminary data.</text>
</comment>